<evidence type="ECO:0000256" key="2">
    <source>
        <dbReference type="ARBA" id="ARBA00022801"/>
    </source>
</evidence>
<dbReference type="SUPFAM" id="SSF53474">
    <property type="entry name" value="alpha/beta-Hydrolases"/>
    <property type="match status" value="1"/>
</dbReference>
<organism evidence="4 5">
    <name type="scientific">Mangrovibacterium diazotrophicum</name>
    <dbReference type="NCBI Taxonomy" id="1261403"/>
    <lineage>
        <taxon>Bacteria</taxon>
        <taxon>Pseudomonadati</taxon>
        <taxon>Bacteroidota</taxon>
        <taxon>Bacteroidia</taxon>
        <taxon>Marinilabiliales</taxon>
        <taxon>Prolixibacteraceae</taxon>
        <taxon>Mangrovibacterium</taxon>
    </lineage>
</organism>
<dbReference type="InterPro" id="IPR029058">
    <property type="entry name" value="AB_hydrolase_fold"/>
</dbReference>
<dbReference type="GO" id="GO:0016788">
    <property type="term" value="F:hydrolase activity, acting on ester bonds"/>
    <property type="evidence" value="ECO:0007669"/>
    <property type="project" value="TreeGrafter"/>
</dbReference>
<feature type="chain" id="PRO_5019258452" description="Alpha/beta superfamily hydrolase" evidence="3">
    <location>
        <begin position="33"/>
        <end position="368"/>
    </location>
</feature>
<dbReference type="EMBL" id="RAPN01000001">
    <property type="protein sequence ID" value="RKD91012.1"/>
    <property type="molecule type" value="Genomic_DNA"/>
</dbReference>
<evidence type="ECO:0000313" key="5">
    <source>
        <dbReference type="Proteomes" id="UP000283387"/>
    </source>
</evidence>
<sequence length="368" mass="43019">MKQRTAFSRYKYRIIHTFLLLFIWSSQQTAFAVSEGIHKTVFSPEINDSIRIDIQLPDSYERFPDQNYPVMYLLDGDFYFDYAAATSQMLSRGIQPFTPQFILVGISTNDRFRDFTPTNAKLNNDDTPVPPNYHVSGGADRFTQFLTTTLKPQIEANYRTNGFNMLFGHSFGGLYAMDLLLHQKAEFNAWLIADPSLWWDKEHLFRDREDLLKRTFKPTTVYIGYTNSISIPPGIDTTLMADCNRTMTEQLQATMKNFHLQTRFYPECSHGSVVIPTFYDGLCFFFEGYSINPKLEGFNLAMLLKTYQTISERIHFKLVPQQDQLETLVRFFMRTPQTRAQAKEFLNFWQEQYPQSNAWVKYSQKLSN</sequence>
<evidence type="ECO:0008006" key="6">
    <source>
        <dbReference type="Google" id="ProtNLM"/>
    </source>
</evidence>
<dbReference type="PANTHER" id="PTHR40841">
    <property type="entry name" value="SIDEROPHORE TRIACETYLFUSARININE C ESTERASE"/>
    <property type="match status" value="1"/>
</dbReference>
<evidence type="ECO:0000313" key="4">
    <source>
        <dbReference type="EMBL" id="RKD91012.1"/>
    </source>
</evidence>
<evidence type="ECO:0000256" key="1">
    <source>
        <dbReference type="ARBA" id="ARBA00005622"/>
    </source>
</evidence>
<comment type="caution">
    <text evidence="4">The sequence shown here is derived from an EMBL/GenBank/DDBJ whole genome shotgun (WGS) entry which is preliminary data.</text>
</comment>
<keyword evidence="3" id="KW-0732">Signal</keyword>
<gene>
    <name evidence="4" type="ORF">BC643_1361</name>
</gene>
<dbReference type="OrthoDB" id="9784036at2"/>
<dbReference type="PANTHER" id="PTHR40841:SF2">
    <property type="entry name" value="SIDEROPHORE-DEGRADING ESTERASE (EUROFUNG)"/>
    <property type="match status" value="1"/>
</dbReference>
<dbReference type="Gene3D" id="3.40.50.1820">
    <property type="entry name" value="alpha/beta hydrolase"/>
    <property type="match status" value="1"/>
</dbReference>
<dbReference type="RefSeq" id="WP_120272352.1">
    <property type="nucleotide sequence ID" value="NZ_RAPN01000001.1"/>
</dbReference>
<dbReference type="Proteomes" id="UP000283387">
    <property type="component" value="Unassembled WGS sequence"/>
</dbReference>
<dbReference type="InterPro" id="IPR052558">
    <property type="entry name" value="Siderophore_Hydrolase_D"/>
</dbReference>
<reference evidence="4 5" key="1">
    <citation type="submission" date="2018-09" db="EMBL/GenBank/DDBJ databases">
        <title>Genomic Encyclopedia of Archaeal and Bacterial Type Strains, Phase II (KMG-II): from individual species to whole genera.</title>
        <authorList>
            <person name="Goeker M."/>
        </authorList>
    </citation>
    <scope>NUCLEOTIDE SEQUENCE [LARGE SCALE GENOMIC DNA]</scope>
    <source>
        <strain evidence="4 5">DSM 27148</strain>
    </source>
</reference>
<feature type="signal peptide" evidence="3">
    <location>
        <begin position="1"/>
        <end position="32"/>
    </location>
</feature>
<proteinExistence type="inferred from homology"/>
<name>A0A419W6K9_9BACT</name>
<dbReference type="AlphaFoldDB" id="A0A419W6K9"/>
<dbReference type="Pfam" id="PF00756">
    <property type="entry name" value="Esterase"/>
    <property type="match status" value="1"/>
</dbReference>
<protein>
    <recommendedName>
        <fullName evidence="6">Alpha/beta superfamily hydrolase</fullName>
    </recommendedName>
</protein>
<dbReference type="InterPro" id="IPR000801">
    <property type="entry name" value="Esterase-like"/>
</dbReference>
<comment type="similarity">
    <text evidence="1">Belongs to the esterase D family.</text>
</comment>
<keyword evidence="5" id="KW-1185">Reference proteome</keyword>
<accession>A0A419W6K9</accession>
<evidence type="ECO:0000256" key="3">
    <source>
        <dbReference type="SAM" id="SignalP"/>
    </source>
</evidence>
<keyword evidence="2" id="KW-0378">Hydrolase</keyword>